<dbReference type="EMBL" id="FLQU01000167">
    <property type="protein sequence ID" value="SBS81577.1"/>
    <property type="molecule type" value="Genomic_DNA"/>
</dbReference>
<comment type="subcellular location">
    <subcellularLocation>
        <location evidence="1 4">Nucleus</location>
        <location evidence="1 4">Nucleolus</location>
    </subcellularLocation>
</comment>
<evidence type="ECO:0000256" key="1">
    <source>
        <dbReference type="ARBA" id="ARBA00004604"/>
    </source>
</evidence>
<dbReference type="PANTHER" id="PTHR12728">
    <property type="entry name" value="BRIX DOMAIN CONTAINING PROTEIN"/>
    <property type="match status" value="1"/>
</dbReference>
<feature type="domain" description="Brix" evidence="6">
    <location>
        <begin position="117"/>
        <end position="369"/>
    </location>
</feature>
<dbReference type="Proteomes" id="UP000078560">
    <property type="component" value="Unassembled WGS sequence"/>
</dbReference>
<evidence type="ECO:0000313" key="8">
    <source>
        <dbReference type="Proteomes" id="UP000078560"/>
    </source>
</evidence>
<dbReference type="GO" id="GO:0000463">
    <property type="term" value="P:maturation of LSU-rRNA from tricistronic rRNA transcript (SSU-rRNA, 5.8S rRNA, LSU-rRNA)"/>
    <property type="evidence" value="ECO:0007669"/>
    <property type="project" value="TreeGrafter"/>
</dbReference>
<dbReference type="InterPro" id="IPR039770">
    <property type="entry name" value="Rpf2"/>
</dbReference>
<dbReference type="GO" id="GO:0019843">
    <property type="term" value="F:rRNA binding"/>
    <property type="evidence" value="ECO:0007669"/>
    <property type="project" value="UniProtKB-UniRule"/>
</dbReference>
<evidence type="ECO:0000256" key="4">
    <source>
        <dbReference type="RuleBase" id="RU367086"/>
    </source>
</evidence>
<protein>
    <recommendedName>
        <fullName evidence="4">Ribosome production factor 2 homolog</fullName>
    </recommendedName>
    <alternativeName>
        <fullName evidence="4">Ribosome biogenesis protein RPF2 homolog</fullName>
    </alternativeName>
</protein>
<evidence type="ECO:0000313" key="7">
    <source>
        <dbReference type="EMBL" id="SBS81577.1"/>
    </source>
</evidence>
<keyword evidence="3 4" id="KW-0539">Nucleus</keyword>
<comment type="similarity">
    <text evidence="2 4">Belongs to the RPF2 family.</text>
</comment>
<dbReference type="Pfam" id="PF04427">
    <property type="entry name" value="Brix"/>
    <property type="match status" value="1"/>
</dbReference>
<name>A0A1A8VMN0_PLAOA</name>
<evidence type="ECO:0000259" key="6">
    <source>
        <dbReference type="PROSITE" id="PS50833"/>
    </source>
</evidence>
<evidence type="ECO:0000256" key="2">
    <source>
        <dbReference type="ARBA" id="ARBA00010782"/>
    </source>
</evidence>
<feature type="region of interest" description="Disordered" evidence="5">
    <location>
        <begin position="287"/>
        <end position="315"/>
    </location>
</feature>
<dbReference type="GO" id="GO:0005730">
    <property type="term" value="C:nucleolus"/>
    <property type="evidence" value="ECO:0007669"/>
    <property type="project" value="UniProtKB-SubCell"/>
</dbReference>
<reference evidence="8" key="1">
    <citation type="submission" date="2016-05" db="EMBL/GenBank/DDBJ databases">
        <authorList>
            <person name="Naeem Raeece"/>
        </authorList>
    </citation>
    <scope>NUCLEOTIDE SEQUENCE [LARGE SCALE GENOMIC DNA]</scope>
</reference>
<dbReference type="AlphaFoldDB" id="A0A1A8VMN0"/>
<dbReference type="SMART" id="SM00879">
    <property type="entry name" value="Brix"/>
    <property type="match status" value="1"/>
</dbReference>
<dbReference type="GO" id="GO:0000027">
    <property type="term" value="P:ribosomal large subunit assembly"/>
    <property type="evidence" value="ECO:0007669"/>
    <property type="project" value="InterPro"/>
</dbReference>
<evidence type="ECO:0000256" key="3">
    <source>
        <dbReference type="ARBA" id="ARBA00023242"/>
    </source>
</evidence>
<dbReference type="InterPro" id="IPR007109">
    <property type="entry name" value="Brix"/>
</dbReference>
<evidence type="ECO:0000256" key="5">
    <source>
        <dbReference type="SAM" id="MobiDB-lite"/>
    </source>
</evidence>
<accession>A0A1A8VMN0</accession>
<dbReference type="PANTHER" id="PTHR12728:SF0">
    <property type="entry name" value="RIBOSOME PRODUCTION FACTOR 2 HOMOLOG"/>
    <property type="match status" value="1"/>
</dbReference>
<proteinExistence type="inferred from homology"/>
<gene>
    <name evidence="7" type="ORF">POVCU2_0010940</name>
</gene>
<dbReference type="PROSITE" id="PS50833">
    <property type="entry name" value="BRIX"/>
    <property type="match status" value="1"/>
</dbReference>
<sequence length="430" mass="48389">MTSCSLVTTTKVAVTEVAVTEVAAAKVAVTEVAAAKVAVTEVAAAKVAVTEVAAAELAVTKATPIHGNRNNVQVFGAMEEENKEEITERLQDVKAKTRKGNIILKKREEGEHQESSKNCLFICGNRRTDMLKNFMQDIYMLQKPFTCYMPKLHHNLVNIEDKIETIVDICIHNSCSLFFTISSTKKKPSRFIIGRLYNNKILDYYIFSLLSFIPMHMFPLSKEILLGSKPIVLIQGSYFEQSEVTKYMRNVLFDMFKHKNVETLTKGSIQRLVVITAYEARVSTAMGGNGEKGSSDAGVKDAYQNGEVNGHGNSSRGNSLGKGIYVMSFRQYLLKKEMFNLTEKEIPTLDEIGPRFEFTLEDSKIPEYALFQEAIKKVDVEKKVKSNKVKVDEFGHNIKRVYVQKQNFSKLHTKHSKLMKKSKKLSGRNG</sequence>
<organism evidence="7 8">
    <name type="scientific">Plasmodium ovale curtisi</name>
    <dbReference type="NCBI Taxonomy" id="864141"/>
    <lineage>
        <taxon>Eukaryota</taxon>
        <taxon>Sar</taxon>
        <taxon>Alveolata</taxon>
        <taxon>Apicomplexa</taxon>
        <taxon>Aconoidasida</taxon>
        <taxon>Haemosporida</taxon>
        <taxon>Plasmodiidae</taxon>
        <taxon>Plasmodium</taxon>
        <taxon>Plasmodium (Plasmodium)</taxon>
    </lineage>
</organism>